<protein>
    <recommendedName>
        <fullName evidence="10">Carbamoyl phosphate synthase small chain</fullName>
        <ecNumber evidence="10">6.3.5.5</ecNumber>
    </recommendedName>
    <alternativeName>
        <fullName evidence="10">Carbamoyl phosphate synthetase glutamine chain</fullName>
    </alternativeName>
</protein>
<name>A0A1Z1MDY7_9FLOR</name>
<feature type="region of interest" description="CPSase" evidence="10">
    <location>
        <begin position="1"/>
        <end position="195"/>
    </location>
</feature>
<evidence type="ECO:0000256" key="7">
    <source>
        <dbReference type="ARBA" id="ARBA00044031"/>
    </source>
</evidence>
<feature type="domain" description="Carbamoyl-phosphate synthase small subunit N-terminal" evidence="11">
    <location>
        <begin position="6"/>
        <end position="136"/>
    </location>
</feature>
<keyword evidence="12" id="KW-0934">Plastid</keyword>
<feature type="active site" evidence="10">
    <location>
        <position position="360"/>
    </location>
</feature>
<evidence type="ECO:0000256" key="3">
    <source>
        <dbReference type="ARBA" id="ARBA00022598"/>
    </source>
</evidence>
<organism evidence="12">
    <name type="scientific">Polysiphonia infestans</name>
    <dbReference type="NCBI Taxonomy" id="2006978"/>
    <lineage>
        <taxon>Eukaryota</taxon>
        <taxon>Rhodophyta</taxon>
        <taxon>Florideophyceae</taxon>
        <taxon>Rhodymeniophycidae</taxon>
        <taxon>Ceramiales</taxon>
        <taxon>Rhodomelaceae</taxon>
        <taxon>Polysiphonioideae</taxon>
        <taxon>Polysiphonia</taxon>
    </lineage>
</organism>
<evidence type="ECO:0000256" key="5">
    <source>
        <dbReference type="ARBA" id="ARBA00022840"/>
    </source>
</evidence>
<comment type="subunit">
    <text evidence="7">Heterodimer composed of 2 chains; the small (or glutamine) chain promotes the hydrolysis of glutamine to ammonia, which is used by the large (or ammonia) chain to synthesize carbamoyl phosphate.</text>
</comment>
<evidence type="ECO:0000256" key="2">
    <source>
        <dbReference type="ARBA" id="ARBA00007800"/>
    </source>
</evidence>
<evidence type="ECO:0000256" key="9">
    <source>
        <dbReference type="ARBA" id="ARBA00049285"/>
    </source>
</evidence>
<dbReference type="GO" id="GO:0006526">
    <property type="term" value="P:L-arginine biosynthetic process"/>
    <property type="evidence" value="ECO:0007669"/>
    <property type="project" value="UniProtKB-UniRule"/>
</dbReference>
<comment type="function">
    <text evidence="10">Small subunit of the glutamine-dependent carbamoyl phosphate synthetase (CPSase). CPSase catalyzes the formation of carbamoyl phosphate from the ammonia moiety of glutamine, carbonate, and phosphate donated by ATP, constituting the first step of 2 biosynthetic pathways, one leading to arginine and/or urea and the other to pyrimidine nucleotides. The small subunit (glutamine amidotransferase) binds and cleaves glutamine to supply the large subunit with the substrate ammonia.</text>
</comment>
<evidence type="ECO:0000256" key="4">
    <source>
        <dbReference type="ARBA" id="ARBA00022741"/>
    </source>
</evidence>
<dbReference type="PANTHER" id="PTHR43418:SF7">
    <property type="entry name" value="CARBAMOYL-PHOSPHATE SYNTHASE SMALL CHAIN"/>
    <property type="match status" value="1"/>
</dbReference>
<sequence>MSNSLYSSVLRLQDGTCYKGWSFFDLPSYVGEIVFNTGMTGYQEILSDPSYTGQMVVFTYPEIGNTGLNKQDNESNFIHVKAIISKNISPISSNWRSSITLKNYILKKKIPHIFGLDTRSLTRRLRLFGVMGAYLCSSNLSIKKSKVDFENFDKIDLIKKISVRSAYDCSRFDLISKNIIQPFNSGQKFKSNSRYNIIVLDLGLKFNILRNLLLLDCQVTVLPATTDYSFILNQNPDGILLSNGPGDPSLSKYAVSTVKNLITYGGVPIFGICMGHQILNLACGADAFKLKFGHRGLNHPSGFNSYSEITSQNHGFAVRSDLDFNPDFLKSLFIQYFNLNDGTIAATFHKKAPFFSVQYHPEASPGPHDSHYLFHVFIDLISCMNSKK</sequence>
<dbReference type="InterPro" id="IPR006274">
    <property type="entry name" value="CarbamoylP_synth_ssu"/>
</dbReference>
<feature type="active site" evidence="10">
    <location>
        <position position="362"/>
    </location>
</feature>
<accession>A0A1Z1MDY7</accession>
<dbReference type="InterPro" id="IPR036480">
    <property type="entry name" value="CarbP_synth_ssu_N_sf"/>
</dbReference>
<keyword evidence="10" id="KW-0028">Amino-acid biosynthesis</keyword>
<comment type="pathway">
    <text evidence="1 10">Amino-acid biosynthesis; L-arginine biosynthesis; carbamoyl phosphate from bicarbonate: step 1/1.</text>
</comment>
<dbReference type="EMBL" id="MF101432">
    <property type="protein sequence ID" value="ARW64277.1"/>
    <property type="molecule type" value="Genomic_DNA"/>
</dbReference>
<dbReference type="Gene3D" id="3.50.30.20">
    <property type="entry name" value="Carbamoyl-phosphate synthase small subunit, N-terminal domain"/>
    <property type="match status" value="1"/>
</dbReference>
<dbReference type="GeneID" id="33357302"/>
<evidence type="ECO:0000313" key="12">
    <source>
        <dbReference type="EMBL" id="ARW64277.1"/>
    </source>
</evidence>
<dbReference type="GO" id="GO:0044205">
    <property type="term" value="P:'de novo' UMP biosynthetic process"/>
    <property type="evidence" value="ECO:0007669"/>
    <property type="project" value="UniProtKB-UniRule"/>
</dbReference>
<feature type="binding site" evidence="10">
    <location>
        <position position="246"/>
    </location>
    <ligand>
        <name>L-glutamine</name>
        <dbReference type="ChEBI" id="CHEBI:58359"/>
    </ligand>
</feature>
<dbReference type="GO" id="GO:0004088">
    <property type="term" value="F:carbamoyl-phosphate synthase (glutamine-hydrolyzing) activity"/>
    <property type="evidence" value="ECO:0007669"/>
    <property type="project" value="UniProtKB-UniRule"/>
</dbReference>
<dbReference type="Pfam" id="PF00117">
    <property type="entry name" value="GATase"/>
    <property type="match status" value="1"/>
</dbReference>
<feature type="binding site" evidence="10">
    <location>
        <position position="313"/>
    </location>
    <ligand>
        <name>L-glutamine</name>
        <dbReference type="ChEBI" id="CHEBI:58359"/>
    </ligand>
</feature>
<dbReference type="NCBIfam" id="NF009475">
    <property type="entry name" value="PRK12838.1"/>
    <property type="match status" value="1"/>
</dbReference>
<keyword evidence="10" id="KW-0665">Pyrimidine biosynthesis</keyword>
<dbReference type="HAMAP" id="MF_01209">
    <property type="entry name" value="CPSase_S_chain"/>
    <property type="match status" value="1"/>
</dbReference>
<feature type="binding site" evidence="10">
    <location>
        <position position="50"/>
    </location>
    <ligand>
        <name>L-glutamine</name>
        <dbReference type="ChEBI" id="CHEBI:58359"/>
    </ligand>
</feature>
<evidence type="ECO:0000256" key="10">
    <source>
        <dbReference type="HAMAP-Rule" id="MF_01209"/>
    </source>
</evidence>
<keyword evidence="6 10" id="KW-0315">Glutamine amidotransferase</keyword>
<dbReference type="Gene3D" id="3.40.50.880">
    <property type="match status" value="1"/>
</dbReference>
<comment type="subunit">
    <text evidence="10">Composed of two chains; the small (or glutamine) chain promotes the hydrolysis of glutamine to ammonia, which is used by the large (or ammonia) chain to synthesize carbamoyl phosphate. Tetramer of heterodimers (alpha,beta)4.</text>
</comment>
<comment type="subcellular location">
    <subcellularLocation>
        <location evidence="10">Plastid</location>
        <location evidence="10">Chloroplast</location>
    </subcellularLocation>
</comment>
<feature type="binding site" evidence="10">
    <location>
        <position position="315"/>
    </location>
    <ligand>
        <name>L-glutamine</name>
        <dbReference type="ChEBI" id="CHEBI:58359"/>
    </ligand>
</feature>
<reference evidence="12" key="1">
    <citation type="journal article" date="2017" name="J. Phycol.">
        <title>Analysis of chloroplast genomes and a supermatrix inform reclassification of the Rhodomelaceae (Rhodophyta).</title>
        <authorList>
            <person name="Diaz-Tapia P."/>
            <person name="Maggs C.A."/>
            <person name="West J.A."/>
            <person name="Verbruggen H."/>
        </authorList>
    </citation>
    <scope>NUCLEOTIDE SEQUENCE</scope>
    <source>
        <strain evidence="12">PD763</strain>
    </source>
</reference>
<dbReference type="PRINTS" id="PR00097">
    <property type="entry name" value="ANTSNTHASEII"/>
</dbReference>
<evidence type="ECO:0000259" key="11">
    <source>
        <dbReference type="SMART" id="SM01097"/>
    </source>
</evidence>
<dbReference type="PROSITE" id="PS51273">
    <property type="entry name" value="GATASE_TYPE_1"/>
    <property type="match status" value="1"/>
</dbReference>
<dbReference type="InterPro" id="IPR017926">
    <property type="entry name" value="GATASE"/>
</dbReference>
<dbReference type="InterPro" id="IPR050472">
    <property type="entry name" value="Anth_synth/Amidotransfase"/>
</dbReference>
<gene>
    <name evidence="10 12" type="primary">carA</name>
</gene>
<evidence type="ECO:0000256" key="6">
    <source>
        <dbReference type="ARBA" id="ARBA00022962"/>
    </source>
</evidence>
<comment type="catalytic activity">
    <reaction evidence="9 10">
        <text>L-glutamine + H2O = L-glutamate + NH4(+)</text>
        <dbReference type="Rhea" id="RHEA:15889"/>
        <dbReference type="ChEBI" id="CHEBI:15377"/>
        <dbReference type="ChEBI" id="CHEBI:28938"/>
        <dbReference type="ChEBI" id="CHEBI:29985"/>
        <dbReference type="ChEBI" id="CHEBI:58359"/>
    </reaction>
</comment>
<dbReference type="CDD" id="cd01744">
    <property type="entry name" value="GATase1_CPSase"/>
    <property type="match status" value="1"/>
</dbReference>
<proteinExistence type="inferred from homology"/>
<dbReference type="InterPro" id="IPR002474">
    <property type="entry name" value="CarbamoylP_synth_ssu_N"/>
</dbReference>
<feature type="active site" description="Nucleophile" evidence="10">
    <location>
        <position position="273"/>
    </location>
</feature>
<dbReference type="AlphaFoldDB" id="A0A1Z1MDY7"/>
<dbReference type="InterPro" id="IPR029062">
    <property type="entry name" value="Class_I_gatase-like"/>
</dbReference>
<dbReference type="GO" id="GO:0004359">
    <property type="term" value="F:glutaminase activity"/>
    <property type="evidence" value="ECO:0007669"/>
    <property type="project" value="RHEA"/>
</dbReference>
<comment type="similarity">
    <text evidence="2 10">Belongs to the CarA family.</text>
</comment>
<dbReference type="UniPathway" id="UPA00070">
    <property type="reaction ID" value="UER00115"/>
</dbReference>
<dbReference type="GO" id="GO:0005524">
    <property type="term" value="F:ATP binding"/>
    <property type="evidence" value="ECO:0007669"/>
    <property type="project" value="UniProtKB-UniRule"/>
</dbReference>
<feature type="binding site" evidence="10">
    <location>
        <position position="244"/>
    </location>
    <ligand>
        <name>L-glutamine</name>
        <dbReference type="ChEBI" id="CHEBI:58359"/>
    </ligand>
</feature>
<dbReference type="GO" id="GO:0009507">
    <property type="term" value="C:chloroplast"/>
    <property type="evidence" value="ECO:0007669"/>
    <property type="project" value="UniProtKB-SubCell"/>
</dbReference>
<dbReference type="PRINTS" id="PR00099">
    <property type="entry name" value="CPSGATASE"/>
</dbReference>
<dbReference type="SMART" id="SM01097">
    <property type="entry name" value="CPSase_sm_chain"/>
    <property type="match status" value="1"/>
</dbReference>
<dbReference type="GO" id="GO:0006207">
    <property type="term" value="P:'de novo' pyrimidine nucleobase biosynthetic process"/>
    <property type="evidence" value="ECO:0007669"/>
    <property type="project" value="InterPro"/>
</dbReference>
<evidence type="ECO:0000256" key="8">
    <source>
        <dbReference type="ARBA" id="ARBA00048816"/>
    </source>
</evidence>
<dbReference type="PRINTS" id="PR00096">
    <property type="entry name" value="GATASE"/>
</dbReference>
<keyword evidence="4 10" id="KW-0547">Nucleotide-binding</keyword>
<dbReference type="GO" id="GO:0006541">
    <property type="term" value="P:glutamine metabolic process"/>
    <property type="evidence" value="ECO:0007669"/>
    <property type="project" value="InterPro"/>
</dbReference>
<dbReference type="PANTHER" id="PTHR43418">
    <property type="entry name" value="MULTIFUNCTIONAL TRYPTOPHAN BIOSYNTHESIS PROTEIN-RELATED"/>
    <property type="match status" value="1"/>
</dbReference>
<keyword evidence="10" id="KW-0055">Arginine biosynthesis</keyword>
<dbReference type="RefSeq" id="YP_009395297.1">
    <property type="nucleotide sequence ID" value="NC_035277.1"/>
</dbReference>
<feature type="binding site" evidence="10">
    <location>
        <position position="274"/>
    </location>
    <ligand>
        <name>L-glutamine</name>
        <dbReference type="ChEBI" id="CHEBI:58359"/>
    </ligand>
</feature>
<dbReference type="UniPathway" id="UPA00068">
    <property type="reaction ID" value="UER00171"/>
</dbReference>
<dbReference type="EC" id="6.3.5.5" evidence="10"/>
<comment type="catalytic activity">
    <reaction evidence="8 10">
        <text>hydrogencarbonate + L-glutamine + 2 ATP + H2O = carbamoyl phosphate + L-glutamate + 2 ADP + phosphate + 2 H(+)</text>
        <dbReference type="Rhea" id="RHEA:18633"/>
        <dbReference type="ChEBI" id="CHEBI:15377"/>
        <dbReference type="ChEBI" id="CHEBI:15378"/>
        <dbReference type="ChEBI" id="CHEBI:17544"/>
        <dbReference type="ChEBI" id="CHEBI:29985"/>
        <dbReference type="ChEBI" id="CHEBI:30616"/>
        <dbReference type="ChEBI" id="CHEBI:43474"/>
        <dbReference type="ChEBI" id="CHEBI:58228"/>
        <dbReference type="ChEBI" id="CHEBI:58359"/>
        <dbReference type="ChEBI" id="CHEBI:456216"/>
        <dbReference type="EC" id="6.3.5.5"/>
    </reaction>
</comment>
<keyword evidence="12" id="KW-0150">Chloroplast</keyword>
<evidence type="ECO:0000256" key="1">
    <source>
        <dbReference type="ARBA" id="ARBA00005077"/>
    </source>
</evidence>
<geneLocation type="chloroplast" evidence="12"/>
<dbReference type="Pfam" id="PF00988">
    <property type="entry name" value="CPSase_sm_chain"/>
    <property type="match status" value="1"/>
</dbReference>
<keyword evidence="3 10" id="KW-0436">Ligase</keyword>
<dbReference type="SUPFAM" id="SSF52317">
    <property type="entry name" value="Class I glutamine amidotransferase-like"/>
    <property type="match status" value="1"/>
</dbReference>
<feature type="binding site" evidence="10">
    <location>
        <position position="316"/>
    </location>
    <ligand>
        <name>L-glutamine</name>
        <dbReference type="ChEBI" id="CHEBI:58359"/>
    </ligand>
</feature>
<comment type="pathway">
    <text evidence="10">Pyrimidine metabolism; UMP biosynthesis via de novo pathway; (S)-dihydroorotate from bicarbonate: step 1/3.</text>
</comment>
<feature type="binding site" evidence="10">
    <location>
        <position position="277"/>
    </location>
    <ligand>
        <name>L-glutamine</name>
        <dbReference type="ChEBI" id="CHEBI:58359"/>
    </ligand>
</feature>
<keyword evidence="5 10" id="KW-0067">ATP-binding</keyword>
<dbReference type="SUPFAM" id="SSF52021">
    <property type="entry name" value="Carbamoyl phosphate synthetase, small subunit N-terminal domain"/>
    <property type="match status" value="1"/>
</dbReference>
<dbReference type="InterPro" id="IPR035686">
    <property type="entry name" value="CPSase_GATase1"/>
</dbReference>
<dbReference type="NCBIfam" id="TIGR01368">
    <property type="entry name" value="CPSaseIIsmall"/>
    <property type="match status" value="1"/>
</dbReference>